<dbReference type="CDD" id="cd19941">
    <property type="entry name" value="TIL"/>
    <property type="match status" value="3"/>
</dbReference>
<feature type="domain" description="VWFD" evidence="5">
    <location>
        <begin position="792"/>
        <end position="969"/>
    </location>
</feature>
<dbReference type="PANTHER" id="PTHR11339:SF374">
    <property type="entry name" value="ZONADHESIN"/>
    <property type="match status" value="1"/>
</dbReference>
<evidence type="ECO:0000259" key="5">
    <source>
        <dbReference type="PROSITE" id="PS51233"/>
    </source>
</evidence>
<evidence type="ECO:0000256" key="3">
    <source>
        <dbReference type="ARBA" id="ARBA00023180"/>
    </source>
</evidence>
<feature type="signal peptide" evidence="4">
    <location>
        <begin position="1"/>
        <end position="30"/>
    </location>
</feature>
<dbReference type="EMBL" id="OX395133">
    <property type="protein sequence ID" value="CAI5781341.1"/>
    <property type="molecule type" value="Genomic_DNA"/>
</dbReference>
<dbReference type="Proteomes" id="UP001178461">
    <property type="component" value="Chromosome 8"/>
</dbReference>
<dbReference type="FunFam" id="2.10.25.10:FF:000055">
    <property type="entry name" value="alpha-tectorin isoform X1"/>
    <property type="match status" value="3"/>
</dbReference>
<accession>A0AA35KNA1</accession>
<dbReference type="InterPro" id="IPR035234">
    <property type="entry name" value="IgGFc-bd_N"/>
</dbReference>
<name>A0AA35KNA1_9SAUR</name>
<dbReference type="Gene3D" id="2.10.25.10">
    <property type="entry name" value="Laminin"/>
    <property type="match status" value="3"/>
</dbReference>
<proteinExistence type="predicted"/>
<keyword evidence="2" id="KW-1015">Disulfide bond</keyword>
<dbReference type="Pfam" id="PF12714">
    <property type="entry name" value="TILa"/>
    <property type="match status" value="1"/>
</dbReference>
<reference evidence="6" key="1">
    <citation type="submission" date="2022-12" db="EMBL/GenBank/DDBJ databases">
        <authorList>
            <person name="Alioto T."/>
            <person name="Alioto T."/>
            <person name="Gomez Garrido J."/>
        </authorList>
    </citation>
    <scope>NUCLEOTIDE SEQUENCE</scope>
</reference>
<evidence type="ECO:0000256" key="2">
    <source>
        <dbReference type="ARBA" id="ARBA00023157"/>
    </source>
</evidence>
<feature type="domain" description="VWFD" evidence="5">
    <location>
        <begin position="1180"/>
        <end position="1360"/>
    </location>
</feature>
<dbReference type="InterPro" id="IPR001846">
    <property type="entry name" value="VWF_type-D"/>
</dbReference>
<dbReference type="Pfam" id="PF08742">
    <property type="entry name" value="C8"/>
    <property type="match status" value="3"/>
</dbReference>
<organism evidence="6 7">
    <name type="scientific">Podarcis lilfordi</name>
    <name type="common">Lilford's wall lizard</name>
    <dbReference type="NCBI Taxonomy" id="74358"/>
    <lineage>
        <taxon>Eukaryota</taxon>
        <taxon>Metazoa</taxon>
        <taxon>Chordata</taxon>
        <taxon>Craniata</taxon>
        <taxon>Vertebrata</taxon>
        <taxon>Euteleostomi</taxon>
        <taxon>Lepidosauria</taxon>
        <taxon>Squamata</taxon>
        <taxon>Bifurcata</taxon>
        <taxon>Unidentata</taxon>
        <taxon>Episquamata</taxon>
        <taxon>Laterata</taxon>
        <taxon>Lacertibaenia</taxon>
        <taxon>Lacertidae</taxon>
        <taxon>Podarcis</taxon>
    </lineage>
</organism>
<feature type="chain" id="PRO_5041287682" evidence="4">
    <location>
        <begin position="31"/>
        <end position="1750"/>
    </location>
</feature>
<sequence length="1750" mass="193494">MNTTITLATGIMFTLHLKSLIAGIIQTIQGRVSGRTQGKHFITAFMQNGLQKSFEDGSFKLFVTGLKDGTSVTVAVYKTKFLRDFAVKRGETVPVQLPSNVEMVGSNKFHSAIIVRASHDVTVLSLSSKPNSVATTVVYPRYLLGNTHYVVTPSGEPSKGFQEFSVVSSQDPTQVFIYVTGQVTFHGVTYGPGSKLVVSLEAYQAVQIQSHQDLSGTKVVSHKPVVVLSGHSCIWAHDNCQHVSEQLLPTRKWGKEFLVAPLPFQTNYDVAYVAACQTTHLQVRSGSHYAKHHLQDGQVIAVEVRGQKPLYISSNVGVQVLFYATGGVKEGVPYDPFLSGVPAMSDYSKSYGILGQEGFHNLGLIVAESRTCQSITLDKQPLHYAHWRVIPGTSYSWTEFIFSGHQAMHFVEHPKSTFSLLSIGVAPHNSYGSVAFAIHSLPFFHIYTKSQKNSRFSFVSQVTISVYGSNITMVKYEYGLVRVNQVRSRLPISMHDGKLSLYHRGGQLVVETSFGLKVYYDWNYYLVVKVTPAFRSHICGLCGNYNGDPNDDFMTSLGGFATDPVEFGRSWKVEDGDSQCSHGCHGKCWRCSPEMATRYRAETYCGLLTKHRGGPFRHCHALIDPKPYLNDCVIDLCAFEGYKQILCRALKTYADACQREGAVISAWRKHAGCPMSCPDYSQYMPCGSACPATCTNPDAPKQCHLPCVETCQCKAGYVLDSGKCIPKNRCGCAYHGRLYAPNEQFWGDQQCHQRCLCRAQDKKVICHESRCREMEGCHVVNGMRKCYPTYYGTCTAVGQLHYVTFDGLRYDFYGTCVYRLVEICHKRANLTQFQVLVRHERKGHKDYPATKAIEIKVYGFTITVSHSKVLLNGLLVHLPYNIEYNKVALYHHGWDIVITTDFGLTVAFDGTNNIRLTVPGAYRGDVCGLCGNFNGQADDDMTLQHSQVLTTNPGDFGRSWKVRDIPGCIEKEKEACADLVNIEHSQKTSKECGLLLDMRGPFRECHSKVPPQSYFKDCVFDFCSNKTNKNAVCHIISSYAAACQAYGTRVYEWRSASFCTPKCSANSRYKVCTSNCPVTCLSLFNPVACTTRCHEGCECNEGYVLSGDQCVPISQCGCVHQGFYYKAGDSFYLNGFCKERCVCQVGGIMDCHRSSCGPNEECRVVEGVQKCHSLAPKRSGSCHVAGDPHYLTFDGTTFDLQSNCTYTLARSCTQKTSLQPFSVNVENERRSRGKVSVTKVVSVTAYQNTISILREKRGIVLVNGATTYLPFRLVSDGMWAYYHGDNIVIRTDFGLFVSFDQLYHLVVRVPESYQGQTCGLCGNYNGRSNDDLFLPTGHPASSVQVFAAAWRVDIPTAVCADDCAASVCGACRESRKASYVHSSQCGILQAPYGPFSACFSTINPADFYNNCVHDLCKARGNTVILCRAIHAYVTACQAAGVKIKPWRTAAFCPMKCPVNSHYDICVRACPRGCREAVSITKCSSNCAEGCQCKKGYFMAGYHCVPISQCRCFHQGTWFKVGVKVITANCREECTCHRQGRVVCTPLPCAAGQTCVLSNAKWTCIRQEGHCTISQGHIFTTYDGVSGKVPPVGSYEISVLINAKSTSWFRVVIQLQKCPACPTPLVVTVTIYFHKLIVLVKQDSSVTVNGHPVHLPVQPSKEVSISLAQDLVTVAHRSGVRVLYSTRGDLTVAISGELANKVFGACGNFNGNGADDLRLPNGRVAHTITEVISHWRVTTAMQNARFKIHSY</sequence>
<feature type="domain" description="VWFD" evidence="5">
    <location>
        <begin position="404"/>
        <end position="581"/>
    </location>
</feature>
<dbReference type="InterPro" id="IPR036084">
    <property type="entry name" value="Ser_inhib-like_sf"/>
</dbReference>
<evidence type="ECO:0000313" key="7">
    <source>
        <dbReference type="Proteomes" id="UP001178461"/>
    </source>
</evidence>
<keyword evidence="7" id="KW-1185">Reference proteome</keyword>
<dbReference type="InterPro" id="IPR001007">
    <property type="entry name" value="VWF_dom"/>
</dbReference>
<dbReference type="InterPro" id="IPR050780">
    <property type="entry name" value="Mucin_vWF_Thrombospondin_sf"/>
</dbReference>
<dbReference type="Pfam" id="PF00094">
    <property type="entry name" value="VWD"/>
    <property type="match status" value="4"/>
</dbReference>
<dbReference type="SUPFAM" id="SSF57567">
    <property type="entry name" value="Serine protease inhibitors"/>
    <property type="match status" value="3"/>
</dbReference>
<dbReference type="SMART" id="SM00216">
    <property type="entry name" value="VWD"/>
    <property type="match status" value="4"/>
</dbReference>
<protein>
    <submittedName>
        <fullName evidence="6">IgGFc-binding protein-like</fullName>
    </submittedName>
</protein>
<dbReference type="Pfam" id="PF01826">
    <property type="entry name" value="TIL"/>
    <property type="match status" value="3"/>
</dbReference>
<dbReference type="SMART" id="SM00832">
    <property type="entry name" value="C8"/>
    <property type="match status" value="3"/>
</dbReference>
<evidence type="ECO:0000256" key="1">
    <source>
        <dbReference type="ARBA" id="ARBA00022737"/>
    </source>
</evidence>
<dbReference type="SMART" id="SM00215">
    <property type="entry name" value="VWC_out"/>
    <property type="match status" value="2"/>
</dbReference>
<dbReference type="PROSITE" id="PS51233">
    <property type="entry name" value="VWFD"/>
    <property type="match status" value="4"/>
</dbReference>
<dbReference type="PANTHER" id="PTHR11339">
    <property type="entry name" value="EXTRACELLULAR MATRIX GLYCOPROTEIN RELATED"/>
    <property type="match status" value="1"/>
</dbReference>
<feature type="domain" description="VWFD" evidence="5">
    <location>
        <begin position="1568"/>
        <end position="1742"/>
    </location>
</feature>
<dbReference type="InterPro" id="IPR014853">
    <property type="entry name" value="VWF/SSPO/ZAN-like_Cys-rich_dom"/>
</dbReference>
<gene>
    <name evidence="6" type="ORF">PODLI_1B040453</name>
</gene>
<keyword evidence="3" id="KW-0325">Glycoprotein</keyword>
<dbReference type="Pfam" id="PF17517">
    <property type="entry name" value="IgGFc_binding"/>
    <property type="match status" value="1"/>
</dbReference>
<keyword evidence="4" id="KW-0732">Signal</keyword>
<evidence type="ECO:0000256" key="4">
    <source>
        <dbReference type="SAM" id="SignalP"/>
    </source>
</evidence>
<dbReference type="InterPro" id="IPR025615">
    <property type="entry name" value="TILa_dom"/>
</dbReference>
<evidence type="ECO:0000313" key="6">
    <source>
        <dbReference type="EMBL" id="CAI5781341.1"/>
    </source>
</evidence>
<keyword evidence="1" id="KW-0677">Repeat</keyword>
<dbReference type="InterPro" id="IPR002919">
    <property type="entry name" value="TIL_dom"/>
</dbReference>